<evidence type="ECO:0000256" key="11">
    <source>
        <dbReference type="ARBA" id="ARBA00022989"/>
    </source>
</evidence>
<comment type="function">
    <text evidence="14">Catalyzes cross-linking of the peptidoglycan cell wall.</text>
</comment>
<dbReference type="GO" id="GO:0006508">
    <property type="term" value="P:proteolysis"/>
    <property type="evidence" value="ECO:0007669"/>
    <property type="project" value="UniProtKB-KW"/>
</dbReference>
<evidence type="ECO:0000259" key="16">
    <source>
        <dbReference type="Pfam" id="PF03717"/>
    </source>
</evidence>
<dbReference type="Pfam" id="PF00905">
    <property type="entry name" value="Transpeptidase"/>
    <property type="match status" value="1"/>
</dbReference>
<evidence type="ECO:0000259" key="15">
    <source>
        <dbReference type="Pfam" id="PF00905"/>
    </source>
</evidence>
<evidence type="ECO:0000256" key="2">
    <source>
        <dbReference type="ARBA" id="ARBA00004236"/>
    </source>
</evidence>
<dbReference type="RefSeq" id="WP_338293254.1">
    <property type="nucleotide sequence ID" value="NZ_AP027272.1"/>
</dbReference>
<dbReference type="NCBIfam" id="TIGR03423">
    <property type="entry name" value="pbp2_mrdA"/>
    <property type="match status" value="1"/>
</dbReference>
<comment type="similarity">
    <text evidence="14">Belongs to the transpeptidase family. MrdA subfamily.</text>
</comment>
<evidence type="ECO:0000256" key="13">
    <source>
        <dbReference type="ARBA" id="ARBA00023316"/>
    </source>
</evidence>
<keyword evidence="7 14" id="KW-0812">Transmembrane</keyword>
<dbReference type="InterPro" id="IPR012338">
    <property type="entry name" value="Beta-lactam/transpept-like"/>
</dbReference>
<comment type="catalytic activity">
    <reaction evidence="14">
        <text>Preferential cleavage: (Ac)2-L-Lys-D-Ala-|-D-Ala. Also transpeptidation of peptidyl-alanyl moieties that are N-acyl substituents of D-alanine.</text>
        <dbReference type="EC" id="3.4.16.4"/>
    </reaction>
</comment>
<keyword evidence="3 14" id="KW-1003">Cell membrane</keyword>
<dbReference type="AlphaFoldDB" id="A0AA48HM12"/>
<dbReference type="Pfam" id="PF03717">
    <property type="entry name" value="PBP_dimer"/>
    <property type="match status" value="1"/>
</dbReference>
<dbReference type="Gene3D" id="3.90.1310.10">
    <property type="entry name" value="Penicillin-binding protein 2a (Domain 2)"/>
    <property type="match status" value="1"/>
</dbReference>
<proteinExistence type="inferred from homology"/>
<feature type="active site" description="Acyl-ester intermediate" evidence="14">
    <location>
        <position position="331"/>
    </location>
</feature>
<keyword evidence="18" id="KW-1185">Reference proteome</keyword>
<comment type="pathway">
    <text evidence="14">Cell wall biogenesis; peptidoglycan biosynthesis.</text>
</comment>
<sequence>MAPKRVVIRDHSAEANLFARRALIAMIVITMMAGALLFNLYHLQVTRYDDYQTRSNGNRIKVLPVPPNRGLIYDRNGVLLAENKPVFSLQIVPNEVKDLNTTVSELAQLLSISESNVEDFYKDYRRQRRFKPVTLLNRLSKENVALFSAQQHRFPGVSIEARLTRHYPFGDTFTHVLGYVAKINQKDLKKLQEAGQEANYAATYDIGKLGIEKYHENILHGQVGSQEVEVNNQGRIIRTLNFVPPVPGKDITLNIDVKLQQVAQKALENNRGAVVVLDARDGGVMALYSNPAYDPNLFVHGISSKNYRGLLNSPDKPLINRATQGQYPPASTVKPHLALLGLEKNYTRLNSTIFDRGVFRLKNVSHKWRDWLSWGHGHVNVTTAIEVSCDTYFYDLAYRMGIDEISGYMAQFGFGEYSGLDLYEESSAILPSRGWKKARMNEPWYMGDTIVVGIGQGPWTATPVQLASSVAALVNHGKRFVPQIYRGIYQEGQTIVAEPKTRAPIEIKDVTNWHIVLDAMYGVNHREQGTARKVFSDAPYVSAGKTGTAQLVSIAQGEKYDADKLDERHRDNAMYVGYAPYDAPEIVVAVAVENAGSGSAEAGPVARMIMDQYFATDNVTIAQNTPKENHEL</sequence>
<comment type="subcellular location">
    <subcellularLocation>
        <location evidence="14">Cell inner membrane</location>
        <topology evidence="14">Single-pass membrane protein</topology>
    </subcellularLocation>
    <subcellularLocation>
        <location evidence="2">Cell membrane</location>
    </subcellularLocation>
    <subcellularLocation>
        <location evidence="1">Membrane</location>
        <topology evidence="1">Single-pass membrane protein</topology>
    </subcellularLocation>
</comment>
<dbReference type="GO" id="GO:0008658">
    <property type="term" value="F:penicillin binding"/>
    <property type="evidence" value="ECO:0007669"/>
    <property type="project" value="UniProtKB-UniRule"/>
</dbReference>
<dbReference type="Gene3D" id="3.40.710.10">
    <property type="entry name" value="DD-peptidase/beta-lactamase superfamily"/>
    <property type="match status" value="1"/>
</dbReference>
<dbReference type="InterPro" id="IPR017790">
    <property type="entry name" value="Penicillin-binding_protein_2"/>
</dbReference>
<reference evidence="17" key="1">
    <citation type="submission" date="2023-01" db="EMBL/GenBank/DDBJ databases">
        <title>Complete genome sequence of Planctobacterium marinum strain Dej080120_11.</title>
        <authorList>
            <person name="Ueki S."/>
            <person name="Maruyama F."/>
        </authorList>
    </citation>
    <scope>NUCLEOTIDE SEQUENCE</scope>
    <source>
        <strain evidence="17">Dej080120_11</strain>
    </source>
</reference>
<evidence type="ECO:0000256" key="7">
    <source>
        <dbReference type="ARBA" id="ARBA00022692"/>
    </source>
</evidence>
<dbReference type="InterPro" id="IPR005311">
    <property type="entry name" value="PBP_dimer"/>
</dbReference>
<keyword evidence="10 14" id="KW-0573">Peptidoglycan synthesis</keyword>
<feature type="binding site" evidence="14">
    <location>
        <position position="355"/>
    </location>
    <ligand>
        <name>Zn(2+)</name>
        <dbReference type="ChEBI" id="CHEBI:29105"/>
    </ligand>
</feature>
<evidence type="ECO:0000313" key="18">
    <source>
        <dbReference type="Proteomes" id="UP001333710"/>
    </source>
</evidence>
<feature type="domain" description="Penicillin-binding protein dimerisation" evidence="16">
    <location>
        <begin position="65"/>
        <end position="240"/>
    </location>
</feature>
<dbReference type="InterPro" id="IPR001460">
    <property type="entry name" value="PCN-bd_Tpept"/>
</dbReference>
<evidence type="ECO:0000256" key="8">
    <source>
        <dbReference type="ARBA" id="ARBA00022801"/>
    </source>
</evidence>
<gene>
    <name evidence="14" type="primary">mrdA</name>
    <name evidence="17" type="ORF">MACH26_27920</name>
</gene>
<dbReference type="EMBL" id="AP027272">
    <property type="protein sequence ID" value="BDX07271.1"/>
    <property type="molecule type" value="Genomic_DNA"/>
</dbReference>
<dbReference type="GO" id="GO:0008270">
    <property type="term" value="F:zinc ion binding"/>
    <property type="evidence" value="ECO:0007669"/>
    <property type="project" value="UniProtKB-UniRule"/>
</dbReference>
<evidence type="ECO:0000256" key="3">
    <source>
        <dbReference type="ARBA" id="ARBA00022475"/>
    </source>
</evidence>
<dbReference type="PANTHER" id="PTHR30627:SF2">
    <property type="entry name" value="PEPTIDOGLYCAN D,D-TRANSPEPTIDASE MRDA"/>
    <property type="match status" value="1"/>
</dbReference>
<evidence type="ECO:0000256" key="12">
    <source>
        <dbReference type="ARBA" id="ARBA00023136"/>
    </source>
</evidence>
<feature type="binding site" evidence="14">
    <location>
        <position position="376"/>
    </location>
    <ligand>
        <name>Zn(2+)</name>
        <dbReference type="ChEBI" id="CHEBI:29105"/>
    </ligand>
</feature>
<dbReference type="EC" id="3.4.16.4" evidence="14"/>
<feature type="transmembrane region" description="Helical" evidence="14">
    <location>
        <begin position="21"/>
        <end position="41"/>
    </location>
</feature>
<dbReference type="GO" id="GO:0071555">
    <property type="term" value="P:cell wall organization"/>
    <property type="evidence" value="ECO:0007669"/>
    <property type="project" value="UniProtKB-KW"/>
</dbReference>
<keyword evidence="12 14" id="KW-0472">Membrane</keyword>
<keyword evidence="14" id="KW-0479">Metal-binding</keyword>
<comment type="cofactor">
    <cofactor evidence="14">
        <name>Zn(2+)</name>
        <dbReference type="ChEBI" id="CHEBI:29105"/>
    </cofactor>
    <text evidence="14">Binds one Zn(2+) ion per subunit.</text>
</comment>
<dbReference type="Gene3D" id="3.30.1390.30">
    <property type="entry name" value="Penicillin-binding protein 2a, domain 3"/>
    <property type="match status" value="1"/>
</dbReference>
<organism evidence="17 18">
    <name type="scientific">Planctobacterium marinum</name>
    <dbReference type="NCBI Taxonomy" id="1631968"/>
    <lineage>
        <taxon>Bacteria</taxon>
        <taxon>Pseudomonadati</taxon>
        <taxon>Pseudomonadota</taxon>
        <taxon>Gammaproteobacteria</taxon>
        <taxon>Alteromonadales</taxon>
        <taxon>Alteromonadaceae</taxon>
        <taxon>Planctobacterium</taxon>
    </lineage>
</organism>
<dbReference type="GO" id="GO:0005886">
    <property type="term" value="C:plasma membrane"/>
    <property type="evidence" value="ECO:0007669"/>
    <property type="project" value="UniProtKB-SubCell"/>
</dbReference>
<evidence type="ECO:0000256" key="4">
    <source>
        <dbReference type="ARBA" id="ARBA00022519"/>
    </source>
</evidence>
<dbReference type="PANTHER" id="PTHR30627">
    <property type="entry name" value="PEPTIDOGLYCAN D,D-TRANSPEPTIDASE"/>
    <property type="match status" value="1"/>
</dbReference>
<name>A0AA48HM12_9ALTE</name>
<evidence type="ECO:0000256" key="5">
    <source>
        <dbReference type="ARBA" id="ARBA00022645"/>
    </source>
</evidence>
<dbReference type="GO" id="GO:0008360">
    <property type="term" value="P:regulation of cell shape"/>
    <property type="evidence" value="ECO:0007669"/>
    <property type="project" value="UniProtKB-KW"/>
</dbReference>
<dbReference type="SUPFAM" id="SSF56601">
    <property type="entry name" value="beta-lactamase/transpeptidase-like"/>
    <property type="match status" value="1"/>
</dbReference>
<evidence type="ECO:0000256" key="1">
    <source>
        <dbReference type="ARBA" id="ARBA00004167"/>
    </source>
</evidence>
<evidence type="ECO:0000256" key="9">
    <source>
        <dbReference type="ARBA" id="ARBA00022960"/>
    </source>
</evidence>
<dbReference type="InterPro" id="IPR036138">
    <property type="entry name" value="PBP_dimer_sf"/>
</dbReference>
<dbReference type="GO" id="GO:0071972">
    <property type="term" value="F:peptidoglycan L,D-transpeptidase activity"/>
    <property type="evidence" value="ECO:0007669"/>
    <property type="project" value="TreeGrafter"/>
</dbReference>
<feature type="binding site" evidence="14">
    <location>
        <position position="389"/>
    </location>
    <ligand>
        <name>Zn(2+)</name>
        <dbReference type="ChEBI" id="CHEBI:29105"/>
    </ligand>
</feature>
<keyword evidence="6 14" id="KW-0645">Protease</keyword>
<dbReference type="HAMAP" id="MF_02081">
    <property type="entry name" value="MrdA_transpept"/>
    <property type="match status" value="1"/>
</dbReference>
<evidence type="ECO:0000256" key="10">
    <source>
        <dbReference type="ARBA" id="ARBA00022984"/>
    </source>
</evidence>
<evidence type="ECO:0000256" key="6">
    <source>
        <dbReference type="ARBA" id="ARBA00022670"/>
    </source>
</evidence>
<dbReference type="Proteomes" id="UP001333710">
    <property type="component" value="Chromosome"/>
</dbReference>
<feature type="binding site" evidence="14">
    <location>
        <position position="370"/>
    </location>
    <ligand>
        <name>Zn(2+)</name>
        <dbReference type="ChEBI" id="CHEBI:29105"/>
    </ligand>
</feature>
<accession>A0AA48HM12</accession>
<keyword evidence="14" id="KW-0862">Zinc</keyword>
<protein>
    <recommendedName>
        <fullName evidence="14">Peptidoglycan D,D-transpeptidase MrdA</fullName>
        <ecNumber evidence="14">3.4.16.4</ecNumber>
    </recommendedName>
    <alternativeName>
        <fullName evidence="14">Penicillin-binding protein 2</fullName>
        <shortName evidence="14">PBP-2</shortName>
    </alternativeName>
</protein>
<dbReference type="GO" id="GO:0009002">
    <property type="term" value="F:serine-type D-Ala-D-Ala carboxypeptidase activity"/>
    <property type="evidence" value="ECO:0007669"/>
    <property type="project" value="UniProtKB-UniRule"/>
</dbReference>
<evidence type="ECO:0000256" key="14">
    <source>
        <dbReference type="HAMAP-Rule" id="MF_02081"/>
    </source>
</evidence>
<keyword evidence="9 14" id="KW-0133">Cell shape</keyword>
<dbReference type="KEGG" id="pmaw:MACH26_27920"/>
<evidence type="ECO:0000313" key="17">
    <source>
        <dbReference type="EMBL" id="BDX07271.1"/>
    </source>
</evidence>
<keyword evidence="4 14" id="KW-0997">Cell inner membrane</keyword>
<feature type="domain" description="Penicillin-binding protein transpeptidase" evidence="15">
    <location>
        <begin position="272"/>
        <end position="611"/>
    </location>
</feature>
<keyword evidence="11 14" id="KW-1133">Transmembrane helix</keyword>
<keyword evidence="13 14" id="KW-0961">Cell wall biogenesis/degradation</keyword>
<keyword evidence="8 14" id="KW-0378">Hydrolase</keyword>
<dbReference type="InterPro" id="IPR050515">
    <property type="entry name" value="Beta-lactam/transpept"/>
</dbReference>
<keyword evidence="5 14" id="KW-0121">Carboxypeptidase</keyword>
<dbReference type="SUPFAM" id="SSF56519">
    <property type="entry name" value="Penicillin binding protein dimerisation domain"/>
    <property type="match status" value="1"/>
</dbReference>
<dbReference type="GO" id="GO:0009252">
    <property type="term" value="P:peptidoglycan biosynthetic process"/>
    <property type="evidence" value="ECO:0007669"/>
    <property type="project" value="UniProtKB-UniRule"/>
</dbReference>